<dbReference type="InterPro" id="IPR036637">
    <property type="entry name" value="Phosphohistidine_dom_sf"/>
</dbReference>
<dbReference type="PANTHER" id="PTHR43615:SF1">
    <property type="entry name" value="PPDK_N DOMAIN-CONTAINING PROTEIN"/>
    <property type="match status" value="1"/>
</dbReference>
<dbReference type="InterPro" id="IPR051549">
    <property type="entry name" value="PEP_Utilizing_Enz"/>
</dbReference>
<evidence type="ECO:0000256" key="1">
    <source>
        <dbReference type="ARBA" id="ARBA00007837"/>
    </source>
</evidence>
<evidence type="ECO:0000313" key="7">
    <source>
        <dbReference type="RefSeq" id="XP_012936346.2"/>
    </source>
</evidence>
<organism evidence="5 6">
    <name type="scientific">Aplysia californica</name>
    <name type="common">California sea hare</name>
    <dbReference type="NCBI Taxonomy" id="6500"/>
    <lineage>
        <taxon>Eukaryota</taxon>
        <taxon>Metazoa</taxon>
        <taxon>Spiralia</taxon>
        <taxon>Lophotrochozoa</taxon>
        <taxon>Mollusca</taxon>
        <taxon>Gastropoda</taxon>
        <taxon>Heterobranchia</taxon>
        <taxon>Euthyneura</taxon>
        <taxon>Tectipleura</taxon>
        <taxon>Aplysiida</taxon>
        <taxon>Aplysioidea</taxon>
        <taxon>Aplysiidae</taxon>
        <taxon>Aplysia</taxon>
    </lineage>
</organism>
<gene>
    <name evidence="6 7 8" type="primary">LOC101859923</name>
</gene>
<feature type="domain" description="PEP-utilising enzyme mobile" evidence="3">
    <location>
        <begin position="1261"/>
        <end position="1331"/>
    </location>
</feature>
<sequence length="1343" mass="149189">MIILVSIITASAVCLIFYLLKTDPPPKAGIYRQPGRWYWLKRLTFKVLFFLRSLRKKSHSKSSSPEKSNGAHDNVRGYGHGDSQEEMEKPQMLSRHQDAIDCCFFGGTDKNGCKLICRLAKRHNQSAEIWLFLDIPGIGCLQHPFHPDTSAFFTDGNSFRAGGLFFEMLEPMCRWKISFSGKLRKGLCNDIHQKPAEYVQTTFSFIWSAFSEPFNTDTDMSVSALGDSLAREKWSRDFFHRLKLHHQTHYDQWGELRGCIAVEGYEEKQLYLQCIRDHSYGTRDWRNFHRYILHYIYLETGMTIHVGVFCQPSLMSHVKIGHVNYANGDQVPVSDIDLKLWEVGEADQTPPSTWKFSFTADGLIYRVEAEGGIMPVWYHHEDRGGKVMEVFTKFKVNSHEGRGHSEFFYRNMEGPPVVLPATCPLVSEPSEIVTEVNKKELILPFASEACGSPALVGGKGAQLALLTRLQEEVNAEVPAGICVTLHAFETQLKENPALVDSIDAIARAAVEDLPSLPSVCSDAVELLVLTPVCPEVTDAVLGSLQGLTDGQLETTRFAVRSSAAGEDGVEASSAGQMETRLGVAGSVQVLEALRACWASVYSTQAVEYRRQHGQSVNVLVGVVIQRMVPAQSAGVLFTCDPISGSNSSLVINANFGLGESVVSGRADPDTVQVLRDPEFPFDPDGLVIGTSRAGEKKFKVSQAGEGGIIEEETTEADSSLCLSPHMILKLAVLGVELEKRFGSPRDIEWAVVNDEIFMLQCRPITVTETETDSDLLHEFDSPMTCSYQWLTTANISEMMPGAVTPLSYSTFRSAIEHGLQTLNMHLGGRHKATHLHKTLPSTSGHLFICLTEVSTILMSTLMVSKDVAEISLLGSTLPELTVDQIQNYFGRSRSVFTRTINFFRMMRMWSKAGSVTSRWEKRIPDYRVGEASTSSVELYQCIDNQLTDYETVWVWTLINSGRSGNWANILLSVMAGDASGWTSEHYGDIALLLSHCQDVYSAEVPHAIENIARKIAKLGPSMTEKVLNTPDTECLPLLQGHPELTEMVTDFLARHGHRCLRESELREKSWRSAPEKFISVVKIMLRTKAYEASKKEMLSIDELLKRMKTSLSFYKRSLMKLLLPKAWAAVGAREWGKSVSVQMSEIFKLAYHRLAGLMHKEGRLPDADLLYFLTHQEIGSLLSSRSARLIIKAQRRRKVLVQQMELRFPKLSRSYPTPVTSVSDTSVGEGVSCLKGMPVSQGQVTGPARVVHKLEEASVIQAGDILVVNSTDVGWSPYFPLIGGLVTELGGLISHGAVVAREYGIPCVVNVANATSIVQSGEKLHLDGRLGLVKRFDVSEPQE</sequence>
<dbReference type="Gene3D" id="3.30.470.20">
    <property type="entry name" value="ATP-grasp fold, B domain"/>
    <property type="match status" value="1"/>
</dbReference>
<reference evidence="6 7" key="1">
    <citation type="submission" date="2025-05" db="UniProtKB">
        <authorList>
            <consortium name="RefSeq"/>
        </authorList>
    </citation>
    <scope>IDENTIFICATION</scope>
</reference>
<evidence type="ECO:0000313" key="5">
    <source>
        <dbReference type="Proteomes" id="UP000694888"/>
    </source>
</evidence>
<dbReference type="PANTHER" id="PTHR43615">
    <property type="entry name" value="PHOSPHOENOLPYRUVATE SYNTHASE-RELATED"/>
    <property type="match status" value="1"/>
</dbReference>
<dbReference type="Pfam" id="PF01326">
    <property type="entry name" value="PPDK_N"/>
    <property type="match status" value="1"/>
</dbReference>
<comment type="similarity">
    <text evidence="1">Belongs to the PEP-utilizing enzyme family.</text>
</comment>
<dbReference type="InterPro" id="IPR008279">
    <property type="entry name" value="PEP-util_enz_mobile_dom"/>
</dbReference>
<evidence type="ECO:0000259" key="3">
    <source>
        <dbReference type="Pfam" id="PF00391"/>
    </source>
</evidence>
<dbReference type="Gene3D" id="3.30.1490.20">
    <property type="entry name" value="ATP-grasp fold, A domain"/>
    <property type="match status" value="1"/>
</dbReference>
<dbReference type="RefSeq" id="XP_012936346.2">
    <property type="nucleotide sequence ID" value="XM_013080892.2"/>
</dbReference>
<dbReference type="InterPro" id="IPR013815">
    <property type="entry name" value="ATP_grasp_subdomain_1"/>
</dbReference>
<dbReference type="RefSeq" id="XP_012936347.2">
    <property type="nucleotide sequence ID" value="XM_013080893.2"/>
</dbReference>
<feature type="region of interest" description="Disordered" evidence="2">
    <location>
        <begin position="59"/>
        <end position="90"/>
    </location>
</feature>
<feature type="domain" description="Pyruvate phosphate dikinase AMP/ATP-binding" evidence="4">
    <location>
        <begin position="455"/>
        <end position="774"/>
    </location>
</feature>
<dbReference type="Proteomes" id="UP000694888">
    <property type="component" value="Unplaced"/>
</dbReference>
<dbReference type="InterPro" id="IPR002192">
    <property type="entry name" value="PPDK_AMP/ATP-bd"/>
</dbReference>
<dbReference type="Pfam" id="PF00391">
    <property type="entry name" value="PEP-utilizers"/>
    <property type="match status" value="1"/>
</dbReference>
<dbReference type="SUPFAM" id="SSF56059">
    <property type="entry name" value="Glutathione synthetase ATP-binding domain-like"/>
    <property type="match status" value="1"/>
</dbReference>
<evidence type="ECO:0000313" key="6">
    <source>
        <dbReference type="RefSeq" id="XP_005095516.3"/>
    </source>
</evidence>
<protein>
    <submittedName>
        <fullName evidence="6 7">Uncharacterized protein LOC101859923</fullName>
    </submittedName>
</protein>
<evidence type="ECO:0000259" key="4">
    <source>
        <dbReference type="Pfam" id="PF01326"/>
    </source>
</evidence>
<evidence type="ECO:0000313" key="8">
    <source>
        <dbReference type="RefSeq" id="XP_012936347.2"/>
    </source>
</evidence>
<accession>A0ABM0JK17</accession>
<dbReference type="RefSeq" id="XP_005095516.3">
    <property type="nucleotide sequence ID" value="XM_005095459.3"/>
</dbReference>
<dbReference type="SUPFAM" id="SSF52009">
    <property type="entry name" value="Phosphohistidine domain"/>
    <property type="match status" value="1"/>
</dbReference>
<evidence type="ECO:0000256" key="2">
    <source>
        <dbReference type="SAM" id="MobiDB-lite"/>
    </source>
</evidence>
<keyword evidence="5" id="KW-1185">Reference proteome</keyword>
<dbReference type="GeneID" id="101859923"/>
<dbReference type="Gene3D" id="3.50.30.10">
    <property type="entry name" value="Phosphohistidine domain"/>
    <property type="match status" value="1"/>
</dbReference>
<proteinExistence type="inferred from homology"/>
<name>A0ABM0JK17_APLCA</name>